<reference evidence="2" key="1">
    <citation type="journal article" date="2023" name="Nat. Plants">
        <title>Single-cell RNA sequencing provides a high-resolution roadmap for understanding the multicellular compartmentation of specialized metabolism.</title>
        <authorList>
            <person name="Sun S."/>
            <person name="Shen X."/>
            <person name="Li Y."/>
            <person name="Li Y."/>
            <person name="Wang S."/>
            <person name="Li R."/>
            <person name="Zhang H."/>
            <person name="Shen G."/>
            <person name="Guo B."/>
            <person name="Wei J."/>
            <person name="Xu J."/>
            <person name="St-Pierre B."/>
            <person name="Chen S."/>
            <person name="Sun C."/>
        </authorList>
    </citation>
    <scope>NUCLEOTIDE SEQUENCE [LARGE SCALE GENOMIC DNA]</scope>
</reference>
<gene>
    <name evidence="1" type="ORF">M9H77_18877</name>
</gene>
<comment type="caution">
    <text evidence="1">The sequence shown here is derived from an EMBL/GenBank/DDBJ whole genome shotgun (WGS) entry which is preliminary data.</text>
</comment>
<sequence length="130" mass="15142">MVQVHPATVSYEQTHKHVQLNPIMKDTCSSYAPILKAFIYEPLAIEVHHRTKNLPQLDNHNFHHQSRNVEQRDRSTTEDKLLRPRARPLPLPLGARDVLPLPRDPEPKPKPEPDPEPEPEPDLRDFCIFR</sequence>
<keyword evidence="2" id="KW-1185">Reference proteome</keyword>
<evidence type="ECO:0000313" key="1">
    <source>
        <dbReference type="EMBL" id="KAI5669024.1"/>
    </source>
</evidence>
<dbReference type="EMBL" id="CM044704">
    <property type="protein sequence ID" value="KAI5669024.1"/>
    <property type="molecule type" value="Genomic_DNA"/>
</dbReference>
<dbReference type="Proteomes" id="UP001060085">
    <property type="component" value="Linkage Group LG04"/>
</dbReference>
<accession>A0ACC0B8Q3</accession>
<organism evidence="1 2">
    <name type="scientific">Catharanthus roseus</name>
    <name type="common">Madagascar periwinkle</name>
    <name type="synonym">Vinca rosea</name>
    <dbReference type="NCBI Taxonomy" id="4058"/>
    <lineage>
        <taxon>Eukaryota</taxon>
        <taxon>Viridiplantae</taxon>
        <taxon>Streptophyta</taxon>
        <taxon>Embryophyta</taxon>
        <taxon>Tracheophyta</taxon>
        <taxon>Spermatophyta</taxon>
        <taxon>Magnoliopsida</taxon>
        <taxon>eudicotyledons</taxon>
        <taxon>Gunneridae</taxon>
        <taxon>Pentapetalae</taxon>
        <taxon>asterids</taxon>
        <taxon>lamiids</taxon>
        <taxon>Gentianales</taxon>
        <taxon>Apocynaceae</taxon>
        <taxon>Rauvolfioideae</taxon>
        <taxon>Vinceae</taxon>
        <taxon>Catharanthinae</taxon>
        <taxon>Catharanthus</taxon>
    </lineage>
</organism>
<name>A0ACC0B8Q3_CATRO</name>
<protein>
    <submittedName>
        <fullName evidence="1">Uncharacterized protein</fullName>
    </submittedName>
</protein>
<evidence type="ECO:0000313" key="2">
    <source>
        <dbReference type="Proteomes" id="UP001060085"/>
    </source>
</evidence>
<proteinExistence type="predicted"/>